<dbReference type="Proteomes" id="UP000052978">
    <property type="component" value="Unassembled WGS sequence"/>
</dbReference>
<dbReference type="InterPro" id="IPR026115">
    <property type="entry name" value="NABC1"/>
</dbReference>
<evidence type="ECO:0000256" key="1">
    <source>
        <dbReference type="SAM" id="MobiDB-lite"/>
    </source>
</evidence>
<organism evidence="2 3">
    <name type="scientific">Myotis brandtii</name>
    <name type="common">Brandt's bat</name>
    <dbReference type="NCBI Taxonomy" id="109478"/>
    <lineage>
        <taxon>Eukaryota</taxon>
        <taxon>Metazoa</taxon>
        <taxon>Chordata</taxon>
        <taxon>Craniata</taxon>
        <taxon>Vertebrata</taxon>
        <taxon>Euteleostomi</taxon>
        <taxon>Mammalia</taxon>
        <taxon>Eutheria</taxon>
        <taxon>Laurasiatheria</taxon>
        <taxon>Chiroptera</taxon>
        <taxon>Yangochiroptera</taxon>
        <taxon>Vespertilionidae</taxon>
        <taxon>Myotis</taxon>
    </lineage>
</organism>
<feature type="compositionally biased region" description="Polar residues" evidence="1">
    <location>
        <begin position="63"/>
        <end position="73"/>
    </location>
</feature>
<dbReference type="PANTHER" id="PTHR15016:SF6">
    <property type="entry name" value="BREAST CARCINOMA-AMPLIFIED SEQUENCE 1"/>
    <property type="match status" value="1"/>
</dbReference>
<reference evidence="2 3" key="1">
    <citation type="journal article" date="2013" name="Nat. Commun.">
        <title>Genome analysis reveals insights into physiology and longevity of the Brandt's bat Myotis brandtii.</title>
        <authorList>
            <person name="Seim I."/>
            <person name="Fang X."/>
            <person name="Xiong Z."/>
            <person name="Lobanov A.V."/>
            <person name="Huang Z."/>
            <person name="Ma S."/>
            <person name="Feng Y."/>
            <person name="Turanov A.A."/>
            <person name="Zhu Y."/>
            <person name="Lenz T.L."/>
            <person name="Gerashchenko M.V."/>
            <person name="Fan D."/>
            <person name="Hee Yim S."/>
            <person name="Yao X."/>
            <person name="Jordan D."/>
            <person name="Xiong Y."/>
            <person name="Ma Y."/>
            <person name="Lyapunov A.N."/>
            <person name="Chen G."/>
            <person name="Kulakova O.I."/>
            <person name="Sun Y."/>
            <person name="Lee S.G."/>
            <person name="Bronson R.T."/>
            <person name="Moskalev A.A."/>
            <person name="Sunyaev S.R."/>
            <person name="Zhang G."/>
            <person name="Krogh A."/>
            <person name="Wang J."/>
            <person name="Gladyshev V.N."/>
        </authorList>
    </citation>
    <scope>NUCLEOTIDE SEQUENCE [LARGE SCALE GENOMIC DNA]</scope>
</reference>
<feature type="region of interest" description="Disordered" evidence="1">
    <location>
        <begin position="313"/>
        <end position="332"/>
    </location>
</feature>
<protein>
    <submittedName>
        <fullName evidence="2">Breast carcinoma-amplified sequence 1 like protein</fullName>
    </submittedName>
</protein>
<feature type="region of interest" description="Disordered" evidence="1">
    <location>
        <begin position="26"/>
        <end position="123"/>
    </location>
</feature>
<keyword evidence="3" id="KW-1185">Reference proteome</keyword>
<sequence length="445" mass="47908">MYVPFLAESHRAGGQDRTAVITQQARLSCAQEVPDEDSTGSWHMRSQQAPDEEAKGKEPAQLTAGTGPNQLQTRRPAPEQLQVTPGTEDTPSRHSTGTMGNQMSVHQRAEEQENDSETDTHEVASKRDCVHNGTPVMVSTYTVQLYDEVDLGISIQEDSAAASSPKTVETSAVAGGAAPSKPKDAGFFNKLFKLDKGQEQAPAVSHQEAQCAAREDQAFDIPVCPGPAHDVPAERDIVEGQDKGQEVTPVSCSLPRDPEELEIAKEDPQTTAITEDNNPIMSFFKTLVSPNKAETKKDLEDTACKAESVCDGQAGQKTPEIPAKGTKKKHLDSPRLGLAFRRFFRHKGAEKSPATSADLKSDKATFVPQETQGAAKNPTPTETAKEGAKQKGGPSPLPLGKLFWKKVPSPISNTVSDNSQDSQGTETRHKLSSSQPAGRQRGLKN</sequence>
<feature type="compositionally biased region" description="Polar residues" evidence="1">
    <location>
        <begin position="81"/>
        <end position="105"/>
    </location>
</feature>
<feature type="compositionally biased region" description="Polar residues" evidence="1">
    <location>
        <begin position="410"/>
        <end position="425"/>
    </location>
</feature>
<name>S7MLV2_MYOBR</name>
<feature type="compositionally biased region" description="Polar residues" evidence="1">
    <location>
        <begin position="368"/>
        <end position="382"/>
    </location>
</feature>
<dbReference type="PANTHER" id="PTHR15016">
    <property type="entry name" value="BREAST CARCINOMA-AMPLIFIED SEQUENCE 1"/>
    <property type="match status" value="1"/>
</dbReference>
<evidence type="ECO:0000313" key="2">
    <source>
        <dbReference type="EMBL" id="EPQ05181.1"/>
    </source>
</evidence>
<feature type="region of interest" description="Disordered" evidence="1">
    <location>
        <begin position="347"/>
        <end position="445"/>
    </location>
</feature>
<feature type="compositionally biased region" description="Polar residues" evidence="1">
    <location>
        <begin position="39"/>
        <end position="49"/>
    </location>
</feature>
<dbReference type="AlphaFoldDB" id="S7MLV2"/>
<accession>S7MLV2</accession>
<dbReference type="EMBL" id="KE161748">
    <property type="protein sequence ID" value="EPQ05181.1"/>
    <property type="molecule type" value="Genomic_DNA"/>
</dbReference>
<dbReference type="GO" id="GO:0042552">
    <property type="term" value="P:myelination"/>
    <property type="evidence" value="ECO:0007669"/>
    <property type="project" value="TreeGrafter"/>
</dbReference>
<evidence type="ECO:0000313" key="3">
    <source>
        <dbReference type="Proteomes" id="UP000052978"/>
    </source>
</evidence>
<proteinExistence type="predicted"/>
<gene>
    <name evidence="2" type="ORF">D623_10005818</name>
</gene>